<protein>
    <recommendedName>
        <fullName evidence="3">Glycosyltransferase</fullName>
    </recommendedName>
</protein>
<dbReference type="PANTHER" id="PTHR21015:SF22">
    <property type="entry name" value="GLYCOSYLTRANSFERASE"/>
    <property type="match status" value="1"/>
</dbReference>
<organism evidence="1 2">
    <name type="scientific">Microbulbifer aestuariivivens</name>
    <dbReference type="NCBI Taxonomy" id="1908308"/>
    <lineage>
        <taxon>Bacteria</taxon>
        <taxon>Pseudomonadati</taxon>
        <taxon>Pseudomonadota</taxon>
        <taxon>Gammaproteobacteria</taxon>
        <taxon>Cellvibrionales</taxon>
        <taxon>Microbulbiferaceae</taxon>
        <taxon>Microbulbifer</taxon>
    </lineage>
</organism>
<name>A0ABP9WKN7_9GAMM</name>
<evidence type="ECO:0000313" key="1">
    <source>
        <dbReference type="EMBL" id="GAA5523774.1"/>
    </source>
</evidence>
<dbReference type="Pfam" id="PF13528">
    <property type="entry name" value="Glyco_trans_1_3"/>
    <property type="match status" value="1"/>
</dbReference>
<gene>
    <name evidence="1" type="ORF">Maes01_00323</name>
</gene>
<dbReference type="SUPFAM" id="SSF53756">
    <property type="entry name" value="UDP-Glycosyltransferase/glycogen phosphorylase"/>
    <property type="match status" value="1"/>
</dbReference>
<dbReference type="InterPro" id="IPR005262">
    <property type="entry name" value="MJ1255-like"/>
</dbReference>
<dbReference type="NCBIfam" id="TIGR00661">
    <property type="entry name" value="MJ1255"/>
    <property type="match status" value="1"/>
</dbReference>
<proteinExistence type="predicted"/>
<dbReference type="RefSeq" id="WP_345548217.1">
    <property type="nucleotide sequence ID" value="NZ_BAABRT010000002.1"/>
</dbReference>
<evidence type="ECO:0000313" key="2">
    <source>
        <dbReference type="Proteomes" id="UP001408594"/>
    </source>
</evidence>
<reference evidence="1 2" key="1">
    <citation type="submission" date="2024-02" db="EMBL/GenBank/DDBJ databases">
        <title>Microbulbifer aestuariivivens NBRC 112533.</title>
        <authorList>
            <person name="Ichikawa N."/>
            <person name="Katano-Makiyama Y."/>
            <person name="Hidaka K."/>
        </authorList>
    </citation>
    <scope>NUCLEOTIDE SEQUENCE [LARGE SCALE GENOMIC DNA]</scope>
    <source>
        <strain evidence="1 2">NBRC 112533</strain>
    </source>
</reference>
<keyword evidence="2" id="KW-1185">Reference proteome</keyword>
<dbReference type="EMBL" id="BAABRT010000002">
    <property type="protein sequence ID" value="GAA5523774.1"/>
    <property type="molecule type" value="Genomic_DNA"/>
</dbReference>
<dbReference type="Proteomes" id="UP001408594">
    <property type="component" value="Unassembled WGS sequence"/>
</dbReference>
<evidence type="ECO:0008006" key="3">
    <source>
        <dbReference type="Google" id="ProtNLM"/>
    </source>
</evidence>
<accession>A0ABP9WKN7</accession>
<dbReference type="Gene3D" id="3.40.50.2000">
    <property type="entry name" value="Glycogen Phosphorylase B"/>
    <property type="match status" value="1"/>
</dbReference>
<sequence>MKILYGVQGTGNGHISRARAMARALQAYPGLEVQWLFSGRCPEQFFRMEAFGDYWWREGLTFAHRNGSIDRLATARQLKPLRLVRDVKTLPVQNFDLVITDFEPVTAWAARRAGIDSVGLGHQYAFNFNIPAPRFNWLARGIMRAFAPAQTSLGMHWSPFGQPILPPIAQAHGEAEKAKAESGEPENRKPENSEHILVYLPFEAQRQLVEQLSRLPQHFIVYGAPLDLPAADNVLLKAPSLEGFQRDLASAQAVICNSGFELIAETLQLGKPILSRPLSGQFEQEANARALAQLQLATVVPQINAAAIGAWLEKRPAGVTIQWPDVAGSIARWLASGRRQPVAQLAEELWQQVVADRSHIRKAADSALN</sequence>
<dbReference type="PANTHER" id="PTHR21015">
    <property type="entry name" value="UDP-N-ACETYLGLUCOSAMINE--N-ACETYLMURAMYL-(PENTAPEPTIDE) PYROPHOSPHORYL-UNDECAPRENOL N-ACETYLGLUCOSAMINE TRANSFERASE 1"/>
    <property type="match status" value="1"/>
</dbReference>
<comment type="caution">
    <text evidence="1">The sequence shown here is derived from an EMBL/GenBank/DDBJ whole genome shotgun (WGS) entry which is preliminary data.</text>
</comment>